<dbReference type="Gene3D" id="1.10.287.1490">
    <property type="match status" value="1"/>
</dbReference>
<dbReference type="Proteomes" id="UP000011867">
    <property type="component" value="Chromosome"/>
</dbReference>
<dbReference type="KEGG" id="nmo:Nmlp_3441"/>
<feature type="region of interest" description="Disordered" evidence="2">
    <location>
        <begin position="253"/>
        <end position="293"/>
    </location>
</feature>
<evidence type="ECO:0000313" key="4">
    <source>
        <dbReference type="Proteomes" id="UP000011867"/>
    </source>
</evidence>
<organism evidence="3 4">
    <name type="scientific">Natronomonas moolapensis (strain DSM 18674 / CECT 7526 / JCM 14361 / 8.8.11)</name>
    <dbReference type="NCBI Taxonomy" id="268739"/>
    <lineage>
        <taxon>Archaea</taxon>
        <taxon>Methanobacteriati</taxon>
        <taxon>Methanobacteriota</taxon>
        <taxon>Stenosarchaea group</taxon>
        <taxon>Halobacteria</taxon>
        <taxon>Halobacteriales</taxon>
        <taxon>Natronomonadaceae</taxon>
        <taxon>Natronomonas</taxon>
    </lineage>
</organism>
<feature type="coiled-coil region" evidence="1">
    <location>
        <begin position="115"/>
        <end position="142"/>
    </location>
</feature>
<keyword evidence="1" id="KW-0175">Coiled coil</keyword>
<dbReference type="AlphaFoldDB" id="M1XLE4"/>
<accession>M1XLE4</accession>
<feature type="coiled-coil region" evidence="1">
    <location>
        <begin position="56"/>
        <end position="83"/>
    </location>
</feature>
<proteinExistence type="predicted"/>
<dbReference type="EMBL" id="HF582854">
    <property type="protein sequence ID" value="CCQ37568.1"/>
    <property type="molecule type" value="Genomic_DNA"/>
</dbReference>
<evidence type="ECO:0000313" key="3">
    <source>
        <dbReference type="EMBL" id="CCQ37568.1"/>
    </source>
</evidence>
<gene>
    <name evidence="3" type="ordered locus">Nmlp_3441</name>
</gene>
<dbReference type="OrthoDB" id="178000at2157"/>
<protein>
    <submittedName>
        <fullName evidence="3">CopG domain protein</fullName>
    </submittedName>
</protein>
<name>M1XLE4_NATM8</name>
<evidence type="ECO:0000256" key="1">
    <source>
        <dbReference type="SAM" id="Coils"/>
    </source>
</evidence>
<sequence>MATESAGDPKLSVTLPPSLSEWLDERAATLGMEPEALLVQLLETHRSAADLDENWIETLEDRLEDVDARVERTDSRVDDVETKLATNVEDVRERVLQLRDAVEERAPAEHSHGEFRSLADRIDELSTALEAVESEVQALEGLEESVDRFGDAVESNADRIDTAESKLDRIARAVVARNRREAAEADSEERLHGIRRDANRTGAFEANCASCGEPIRIGLLSEAACPHCERGFDGLETPSSVLRWFKRPTLTVVDDGEGAPEAEAEAGDGDGGNVEADSAAGVGQTRPAGGSDE</sequence>
<dbReference type="RefSeq" id="WP_015410307.1">
    <property type="nucleotide sequence ID" value="NC_020388.1"/>
</dbReference>
<dbReference type="eggNOG" id="arCOG04566">
    <property type="taxonomic scope" value="Archaea"/>
</dbReference>
<dbReference type="GeneID" id="14651887"/>
<dbReference type="STRING" id="268739.Nmlp_3441"/>
<evidence type="ECO:0000256" key="2">
    <source>
        <dbReference type="SAM" id="MobiDB-lite"/>
    </source>
</evidence>
<feature type="compositionally biased region" description="Acidic residues" evidence="2">
    <location>
        <begin position="254"/>
        <end position="268"/>
    </location>
</feature>
<dbReference type="HOGENOM" id="CLU_055067_0_0_2"/>
<reference evidence="3 4" key="1">
    <citation type="journal article" date="2013" name="Genome Announc.">
        <title>Genome of the haloarchaeon Natronomonas moolapensis, a neutrophilic member of a previously haloalkaliphilic genus.</title>
        <authorList>
            <person name="Dyall-Smith M.L."/>
            <person name="Pfeiffer F."/>
            <person name="Oberwinkler T."/>
            <person name="Klee K."/>
            <person name="Rampp M."/>
            <person name="Palm P."/>
            <person name="Gross K."/>
            <person name="Schuster S.C."/>
            <person name="Oesterhelt D."/>
        </authorList>
    </citation>
    <scope>NUCLEOTIDE SEQUENCE [LARGE SCALE GENOMIC DNA]</scope>
    <source>
        <strain evidence="4">DSM 18674 / JCM 14361 / 8.8.11</strain>
    </source>
</reference>
<keyword evidence="4" id="KW-1185">Reference proteome</keyword>